<dbReference type="GeneID" id="25370593"/>
<name>A0A074YDE9_AURSE</name>
<evidence type="ECO:0000313" key="2">
    <source>
        <dbReference type="EMBL" id="KEQ95770.1"/>
    </source>
</evidence>
<dbReference type="AlphaFoldDB" id="A0A074YDE9"/>
<dbReference type="Proteomes" id="UP000030641">
    <property type="component" value="Unassembled WGS sequence"/>
</dbReference>
<organism evidence="2 3">
    <name type="scientific">Aureobasidium subglaciale (strain EXF-2481)</name>
    <name type="common">Aureobasidium pullulans var. subglaciale</name>
    <dbReference type="NCBI Taxonomy" id="1043005"/>
    <lineage>
        <taxon>Eukaryota</taxon>
        <taxon>Fungi</taxon>
        <taxon>Dikarya</taxon>
        <taxon>Ascomycota</taxon>
        <taxon>Pezizomycotina</taxon>
        <taxon>Dothideomycetes</taxon>
        <taxon>Dothideomycetidae</taxon>
        <taxon>Dothideales</taxon>
        <taxon>Saccotheciaceae</taxon>
        <taxon>Aureobasidium</taxon>
    </lineage>
</organism>
<dbReference type="OrthoDB" id="3001700at2759"/>
<gene>
    <name evidence="2" type="ORF">AUEXF2481DRAFT_687052</name>
</gene>
<feature type="region of interest" description="Disordered" evidence="1">
    <location>
        <begin position="101"/>
        <end position="155"/>
    </location>
</feature>
<proteinExistence type="predicted"/>
<dbReference type="InParanoid" id="A0A074YDE9"/>
<evidence type="ECO:0000256" key="1">
    <source>
        <dbReference type="SAM" id="MobiDB-lite"/>
    </source>
</evidence>
<dbReference type="HOGENOM" id="CLU_121100_1_0_1"/>
<reference evidence="2 3" key="1">
    <citation type="journal article" date="2014" name="BMC Genomics">
        <title>Genome sequencing of four Aureobasidium pullulans varieties: biotechnological potential, stress tolerance, and description of new species.</title>
        <authorList>
            <person name="Gostin Ar C."/>
            <person name="Ohm R.A."/>
            <person name="Kogej T."/>
            <person name="Sonjak S."/>
            <person name="Turk M."/>
            <person name="Zajc J."/>
            <person name="Zalar P."/>
            <person name="Grube M."/>
            <person name="Sun H."/>
            <person name="Han J."/>
            <person name="Sharma A."/>
            <person name="Chiniquy J."/>
            <person name="Ngan C.Y."/>
            <person name="Lipzen A."/>
            <person name="Barry K."/>
            <person name="Grigoriev I.V."/>
            <person name="Gunde-Cimerman N."/>
        </authorList>
    </citation>
    <scope>NUCLEOTIDE SEQUENCE [LARGE SCALE GENOMIC DNA]</scope>
    <source>
        <strain evidence="2 3">EXF-2481</strain>
    </source>
</reference>
<feature type="compositionally biased region" description="Basic and acidic residues" evidence="1">
    <location>
        <begin position="101"/>
        <end position="115"/>
    </location>
</feature>
<dbReference type="STRING" id="1043005.A0A074YDE9"/>
<dbReference type="RefSeq" id="XP_013344359.1">
    <property type="nucleotide sequence ID" value="XM_013488905.1"/>
</dbReference>
<dbReference type="EMBL" id="KL584758">
    <property type="protein sequence ID" value="KEQ95770.1"/>
    <property type="molecule type" value="Genomic_DNA"/>
</dbReference>
<keyword evidence="3" id="KW-1185">Reference proteome</keyword>
<protein>
    <submittedName>
        <fullName evidence="2">Uncharacterized protein</fullName>
    </submittedName>
</protein>
<accession>A0A074YDE9</accession>
<dbReference type="OMA" id="EAYNDQY"/>
<evidence type="ECO:0000313" key="3">
    <source>
        <dbReference type="Proteomes" id="UP000030641"/>
    </source>
</evidence>
<sequence length="155" mass="16946">MEWSKKQYNQQYENWMPWVEDNVLYYFTKDNKASYATKGTVYSLCDLFKHHVNIFQTDQLSKSKITGNEQVDNLQDGVNNLAAGQIGQGGLLQPVGDHISKEGINRAERGGKDDSGSYAGAMSDNAQAGASKVSEGAKGAGSYMGSFFGGKNEEK</sequence>